<evidence type="ECO:0000256" key="1">
    <source>
        <dbReference type="SAM" id="Phobius"/>
    </source>
</evidence>
<sequence length="56" mass="6508">MAVHKAYLIQFLSATALIHLFTSHVAEIRTKNARSHKFVPNTLDSSKFIGYYLYRH</sequence>
<protein>
    <submittedName>
        <fullName evidence="2">Uncharacterized protein</fullName>
    </submittedName>
</protein>
<dbReference type="AlphaFoldDB" id="A0A402BAI1"/>
<comment type="caution">
    <text evidence="2">The sequence shown here is derived from an EMBL/GenBank/DDBJ whole genome shotgun (WGS) entry which is preliminary data.</text>
</comment>
<proteinExistence type="predicted"/>
<organism evidence="2 3">
    <name type="scientific">Dictyobacter alpinus</name>
    <dbReference type="NCBI Taxonomy" id="2014873"/>
    <lineage>
        <taxon>Bacteria</taxon>
        <taxon>Bacillati</taxon>
        <taxon>Chloroflexota</taxon>
        <taxon>Ktedonobacteria</taxon>
        <taxon>Ktedonobacterales</taxon>
        <taxon>Dictyobacteraceae</taxon>
        <taxon>Dictyobacter</taxon>
    </lineage>
</organism>
<evidence type="ECO:0000313" key="3">
    <source>
        <dbReference type="Proteomes" id="UP000287171"/>
    </source>
</evidence>
<keyword evidence="1" id="KW-1133">Transmembrane helix</keyword>
<keyword evidence="3" id="KW-1185">Reference proteome</keyword>
<accession>A0A402BAI1</accession>
<gene>
    <name evidence="2" type="ORF">KDA_38870</name>
</gene>
<evidence type="ECO:0000313" key="2">
    <source>
        <dbReference type="EMBL" id="GCE28403.1"/>
    </source>
</evidence>
<dbReference type="EMBL" id="BIFT01000001">
    <property type="protein sequence ID" value="GCE28403.1"/>
    <property type="molecule type" value="Genomic_DNA"/>
</dbReference>
<feature type="transmembrane region" description="Helical" evidence="1">
    <location>
        <begin position="6"/>
        <end position="26"/>
    </location>
</feature>
<keyword evidence="1" id="KW-0812">Transmembrane</keyword>
<reference evidence="3" key="1">
    <citation type="submission" date="2018-12" db="EMBL/GenBank/DDBJ databases">
        <title>Tengunoibacter tsumagoiensis gen. nov., sp. nov., Dictyobacter kobayashii sp. nov., D. alpinus sp. nov., and D. joshuensis sp. nov. and description of Dictyobacteraceae fam. nov. within the order Ktedonobacterales isolated from Tengu-no-mugimeshi.</title>
        <authorList>
            <person name="Wang C.M."/>
            <person name="Zheng Y."/>
            <person name="Sakai Y."/>
            <person name="Toyoda A."/>
            <person name="Minakuchi Y."/>
            <person name="Abe K."/>
            <person name="Yokota A."/>
            <person name="Yabe S."/>
        </authorList>
    </citation>
    <scope>NUCLEOTIDE SEQUENCE [LARGE SCALE GENOMIC DNA]</scope>
    <source>
        <strain evidence="3">Uno16</strain>
    </source>
</reference>
<name>A0A402BAI1_9CHLR</name>
<keyword evidence="1" id="KW-0472">Membrane</keyword>
<dbReference type="Proteomes" id="UP000287171">
    <property type="component" value="Unassembled WGS sequence"/>
</dbReference>